<proteinExistence type="predicted"/>
<accession>A0A6J6CCC6</accession>
<gene>
    <name evidence="2" type="ORF">UFOPK1581_00035</name>
</gene>
<sequence length="73" mass="7698">MRNDSAAMLATVALVGLGALLLAFFDTGTCVVPDAEGFTSCQDIANQRTWAAVILGAVVVIGFSVSIIRKRKR</sequence>
<name>A0A6J6CCC6_9ZZZZ</name>
<evidence type="ECO:0000313" key="2">
    <source>
        <dbReference type="EMBL" id="CAB4549042.1"/>
    </source>
</evidence>
<keyword evidence="1" id="KW-0812">Transmembrane</keyword>
<evidence type="ECO:0000256" key="1">
    <source>
        <dbReference type="SAM" id="Phobius"/>
    </source>
</evidence>
<feature type="transmembrane region" description="Helical" evidence="1">
    <location>
        <begin position="49"/>
        <end position="68"/>
    </location>
</feature>
<dbReference type="EMBL" id="CAEZTB010000002">
    <property type="protein sequence ID" value="CAB4549042.1"/>
    <property type="molecule type" value="Genomic_DNA"/>
</dbReference>
<organism evidence="2">
    <name type="scientific">freshwater metagenome</name>
    <dbReference type="NCBI Taxonomy" id="449393"/>
    <lineage>
        <taxon>unclassified sequences</taxon>
        <taxon>metagenomes</taxon>
        <taxon>ecological metagenomes</taxon>
    </lineage>
</organism>
<keyword evidence="1" id="KW-1133">Transmembrane helix</keyword>
<reference evidence="2" key="1">
    <citation type="submission" date="2020-05" db="EMBL/GenBank/DDBJ databases">
        <authorList>
            <person name="Chiriac C."/>
            <person name="Salcher M."/>
            <person name="Ghai R."/>
            <person name="Kavagutti S V."/>
        </authorList>
    </citation>
    <scope>NUCLEOTIDE SEQUENCE</scope>
</reference>
<dbReference type="AlphaFoldDB" id="A0A6J6CCC6"/>
<protein>
    <submittedName>
        <fullName evidence="2">Unannotated protein</fullName>
    </submittedName>
</protein>
<keyword evidence="1" id="KW-0472">Membrane</keyword>